<feature type="coiled-coil region" evidence="1">
    <location>
        <begin position="662"/>
        <end position="689"/>
    </location>
</feature>
<dbReference type="EMBL" id="ABYT01000113">
    <property type="protein sequence ID" value="EEC89251.1"/>
    <property type="molecule type" value="Genomic_DNA"/>
</dbReference>
<name>B7CDC6_9FIRM</name>
<sequence>MISQTQRKGKDSLMKKEKLLTSLAAASMVLTQAGQMSVFAKGATADGTDINSTPANKEESKIEKTEKELLQEKINEAQKKADEAKEAEEKAQKVYDTYNEGTYVPTKANVNTLKSNYDASSLEAQKAIVSELEKQVANLEENQKKLGQANEQKKALQTQLDKTTNALADANSKLQEAQKKYDALLNGTSEEEISKDVEEKEKALAEAQKALEEAQNTVSTLTQQKTETEAKATEATQNVENAQKAYAEAQTSVNEAQKALDTAVANYNEKKAIYDGASDPTIKAQYEADIKNAENELVTAQTNLQVALENQTAKANAVTSAEKSLSDVNQEILNLDAQIAEKQKALDELNQTINDAETALNEAKAQLETAKANQASKEKELETAKANLEKAKQDVTTQQSKVNEAQEAVIAQEKVVTQLRTDKEQAQAKIEQGSKGFFEAYGYTDALKILEEQSTANGGSTNIGAENDATSLENFKRALSMVRYGNALRTGDTNFTNLEDLKVNPTLFAISQVQINATANGKVFGHSKLYNVGENIAASPWSENDKGLYEGWYDSEKQVYDYITAKGWTITEVRNDQNKYNEVMEAVGHGNIQVGHYLALVNPDYTVSGAGYIYSKTPAPDGYRCNAGQVFANPKYSSNITDANTMTIDEFEAQFNAYYNKLMNADSILKDGELKLEALKAELENQRQVLGTKTAAQTNAQTNVATVQTQVTQATNATARAKANVATKQAAFDKLCDDDTAFNMANEITGLRTQKAQLETVDRVNAQKALENAQQEKKDADQNVENKKGIVNDAQATLKKRKDVLDEANKGIETAKANLDVAEKDVDVKSKALGEALKDENTKKSLYTASQKTLETAKKDAQQKADELETAKAEETKKASVVQTAKASLETATLKQKSLKDLKAEIASTQEQIGAHQKAIKDFNEAIAKLDETIGQLENEQASIKDVKGQVEKAYEAYKKLCADPVGFMDVVDSDNDVVLGLYSKMGSMRTAYEEYATALNVFLGVEAQWNANKEQLENASRDYETAKAELDKANKALTSYLDKIKKEEEAKKAEEEAKKAEEEAKKKAEAEAKKAAEEAKKTQSESQKKTGTVNTGAETALGFYALSGVLGLAGVAFTGKHARKED</sequence>
<feature type="coiled-coil region" evidence="1">
    <location>
        <begin position="55"/>
        <end position="97"/>
    </location>
</feature>
<dbReference type="InterPro" id="IPR035940">
    <property type="entry name" value="CAP_sf"/>
</dbReference>
<keyword evidence="4" id="KW-1185">Reference proteome</keyword>
<protein>
    <submittedName>
        <fullName evidence="3">M protein repeat protein</fullName>
    </submittedName>
</protein>
<organism evidence="3 4">
    <name type="scientific">Holdemanella biformis DSM 3989</name>
    <dbReference type="NCBI Taxonomy" id="518637"/>
    <lineage>
        <taxon>Bacteria</taxon>
        <taxon>Bacillati</taxon>
        <taxon>Bacillota</taxon>
        <taxon>Erysipelotrichia</taxon>
        <taxon>Erysipelotrichales</taxon>
        <taxon>Erysipelotrichaceae</taxon>
        <taxon>Holdemanella</taxon>
    </lineage>
</organism>
<reference evidence="3 4" key="2">
    <citation type="submission" date="2008-11" db="EMBL/GenBank/DDBJ databases">
        <title>Draft genome sequence of Eubacterium biforme (DSM 3989).</title>
        <authorList>
            <person name="Sudarsanam P."/>
            <person name="Ley R."/>
            <person name="Guruge J."/>
            <person name="Turnbaugh P.J."/>
            <person name="Mahowald M."/>
            <person name="Liep D."/>
            <person name="Gordon J."/>
        </authorList>
    </citation>
    <scope>NUCLEOTIDE SEQUENCE [LARGE SCALE GENOMIC DNA]</scope>
    <source>
        <strain evidence="3 4">DSM 3989</strain>
    </source>
</reference>
<feature type="compositionally biased region" description="Basic and acidic residues" evidence="2">
    <location>
        <begin position="1055"/>
        <end position="1089"/>
    </location>
</feature>
<feature type="coiled-coil region" evidence="1">
    <location>
        <begin position="756"/>
        <end position="825"/>
    </location>
</feature>
<dbReference type="PANTHER" id="PTHR45615">
    <property type="entry name" value="MYOSIN HEAVY CHAIN, NON-MUSCLE"/>
    <property type="match status" value="1"/>
</dbReference>
<dbReference type="PANTHER" id="PTHR45615:SF80">
    <property type="entry name" value="GRIP DOMAIN-CONTAINING PROTEIN"/>
    <property type="match status" value="1"/>
</dbReference>
<comment type="caution">
    <text evidence="3">The sequence shown here is derived from an EMBL/GenBank/DDBJ whole genome shotgun (WGS) entry which is preliminary data.</text>
</comment>
<dbReference type="Gene3D" id="3.40.33.10">
    <property type="entry name" value="CAP"/>
    <property type="match status" value="1"/>
</dbReference>
<proteinExistence type="predicted"/>
<gene>
    <name evidence="3" type="ORF">EUBIFOR_02209</name>
</gene>
<dbReference type="eggNOG" id="COG1196">
    <property type="taxonomic scope" value="Bacteria"/>
</dbReference>
<reference evidence="3 4" key="1">
    <citation type="submission" date="2008-10" db="EMBL/GenBank/DDBJ databases">
        <authorList>
            <person name="Fulton L."/>
            <person name="Clifton S."/>
            <person name="Fulton B."/>
            <person name="Xu J."/>
            <person name="Minx P."/>
            <person name="Pepin K.H."/>
            <person name="Johnson M."/>
            <person name="Bhonagiri V."/>
            <person name="Nash W.E."/>
            <person name="Mardis E.R."/>
            <person name="Wilson R.K."/>
        </authorList>
    </citation>
    <scope>NUCLEOTIDE SEQUENCE [LARGE SCALE GENOMIC DNA]</scope>
    <source>
        <strain evidence="3 4">DSM 3989</strain>
    </source>
</reference>
<evidence type="ECO:0000313" key="3">
    <source>
        <dbReference type="EMBL" id="EEC89251.1"/>
    </source>
</evidence>
<feature type="coiled-coil region" evidence="1">
    <location>
        <begin position="851"/>
        <end position="957"/>
    </location>
</feature>
<dbReference type="Gene3D" id="1.10.287.1490">
    <property type="match status" value="1"/>
</dbReference>
<dbReference type="HOGENOM" id="CLU_294538_0_0_9"/>
<dbReference type="STRING" id="518637.EUBIFOR_02209"/>
<feature type="region of interest" description="Disordered" evidence="2">
    <location>
        <begin position="1055"/>
        <end position="1095"/>
    </location>
</feature>
<dbReference type="SUPFAM" id="SSF55797">
    <property type="entry name" value="PR-1-like"/>
    <property type="match status" value="1"/>
</dbReference>
<feature type="coiled-coil region" evidence="1">
    <location>
        <begin position="122"/>
        <end position="408"/>
    </location>
</feature>
<dbReference type="AlphaFoldDB" id="B7CDC6"/>
<dbReference type="Proteomes" id="UP000004315">
    <property type="component" value="Unassembled WGS sequence"/>
</dbReference>
<keyword evidence="1" id="KW-0175">Coiled coil</keyword>
<evidence type="ECO:0000256" key="2">
    <source>
        <dbReference type="SAM" id="MobiDB-lite"/>
    </source>
</evidence>
<evidence type="ECO:0000313" key="4">
    <source>
        <dbReference type="Proteomes" id="UP000004315"/>
    </source>
</evidence>
<accession>B7CDC6</accession>
<evidence type="ECO:0000256" key="1">
    <source>
        <dbReference type="SAM" id="Coils"/>
    </source>
</evidence>